<gene>
    <name evidence="2" type="ORF">EJ997_10245</name>
</gene>
<accession>A0A3S9PZ59</accession>
<feature type="region of interest" description="Disordered" evidence="1">
    <location>
        <begin position="103"/>
        <end position="130"/>
    </location>
</feature>
<evidence type="ECO:0000313" key="3">
    <source>
        <dbReference type="Proteomes" id="UP000280344"/>
    </source>
</evidence>
<protein>
    <submittedName>
        <fullName evidence="2">Uncharacterized protein</fullName>
    </submittedName>
</protein>
<reference evidence="2 3" key="1">
    <citation type="submission" date="2018-12" db="EMBL/GenBank/DDBJ databases">
        <title>Complete genome sequence of Flaviflexus sp. H23T48.</title>
        <authorList>
            <person name="Bae J.-W."/>
            <person name="Lee J.-Y."/>
        </authorList>
    </citation>
    <scope>NUCLEOTIDE SEQUENCE [LARGE SCALE GENOMIC DNA]</scope>
    <source>
        <strain evidence="2 3">H23T48</strain>
    </source>
</reference>
<dbReference type="Proteomes" id="UP000280344">
    <property type="component" value="Chromosome"/>
</dbReference>
<dbReference type="RefSeq" id="WP_126704466.1">
    <property type="nucleotide sequence ID" value="NZ_CP034593.1"/>
</dbReference>
<feature type="compositionally biased region" description="Basic and acidic residues" evidence="1">
    <location>
        <begin position="57"/>
        <end position="66"/>
    </location>
</feature>
<dbReference type="OrthoDB" id="4419629at2"/>
<evidence type="ECO:0000256" key="1">
    <source>
        <dbReference type="SAM" id="MobiDB-lite"/>
    </source>
</evidence>
<feature type="compositionally biased region" description="Acidic residues" evidence="1">
    <location>
        <begin position="120"/>
        <end position="130"/>
    </location>
</feature>
<keyword evidence="3" id="KW-1185">Reference proteome</keyword>
<dbReference type="EMBL" id="CP034593">
    <property type="protein sequence ID" value="AZQ77663.1"/>
    <property type="molecule type" value="Genomic_DNA"/>
</dbReference>
<dbReference type="KEGG" id="flh:EJ997_10245"/>
<name>A0A3S9PZ59_9ACTO</name>
<dbReference type="AlphaFoldDB" id="A0A3S9PZ59"/>
<organism evidence="2 3">
    <name type="scientific">Flaviflexus ciconiae</name>
    <dbReference type="NCBI Taxonomy" id="2496867"/>
    <lineage>
        <taxon>Bacteria</taxon>
        <taxon>Bacillati</taxon>
        <taxon>Actinomycetota</taxon>
        <taxon>Actinomycetes</taxon>
        <taxon>Actinomycetales</taxon>
        <taxon>Actinomycetaceae</taxon>
        <taxon>Flaviflexus</taxon>
    </lineage>
</organism>
<evidence type="ECO:0000313" key="2">
    <source>
        <dbReference type="EMBL" id="AZQ77663.1"/>
    </source>
</evidence>
<proteinExistence type="predicted"/>
<feature type="region of interest" description="Disordered" evidence="1">
    <location>
        <begin position="56"/>
        <end position="78"/>
    </location>
</feature>
<sequence length="130" mass="14578">MTHVVTGAAVRVAVPTRQKGIWEARILKKGDLVPGHARKKDLEWLVERGFIAEVQAETDKAEEKETSPTGEVLFDPNDHKADDVIAYLESADEDERARVLAVEAEGKDRKGIRDWQPEMAEPEESEAEDE</sequence>
<feature type="compositionally biased region" description="Basic and acidic residues" evidence="1">
    <location>
        <begin position="104"/>
        <end position="116"/>
    </location>
</feature>